<dbReference type="InterPro" id="IPR029030">
    <property type="entry name" value="Caspase-like_dom_sf"/>
</dbReference>
<dbReference type="SUPFAM" id="SSF47090">
    <property type="entry name" value="PGBD-like"/>
    <property type="match status" value="2"/>
</dbReference>
<dbReference type="InterPro" id="IPR002477">
    <property type="entry name" value="Peptidoglycan-bd-like"/>
</dbReference>
<dbReference type="InterPro" id="IPR036366">
    <property type="entry name" value="PGBDSf"/>
</dbReference>
<dbReference type="Gene3D" id="1.10.101.10">
    <property type="entry name" value="PGBD-like superfamily/PGBD"/>
    <property type="match status" value="2"/>
</dbReference>
<dbReference type="AlphaFoldDB" id="A0A934MAW9"/>
<dbReference type="GO" id="GO:0004197">
    <property type="term" value="F:cysteine-type endopeptidase activity"/>
    <property type="evidence" value="ECO:0007669"/>
    <property type="project" value="InterPro"/>
</dbReference>
<feature type="domain" description="Peptidase C14 caspase" evidence="2">
    <location>
        <begin position="22"/>
        <end position="133"/>
    </location>
</feature>
<feature type="domain" description="Peptidoglycan binding-like" evidence="3">
    <location>
        <begin position="296"/>
        <end position="344"/>
    </location>
</feature>
<evidence type="ECO:0000313" key="5">
    <source>
        <dbReference type="Proteomes" id="UP000642488"/>
    </source>
</evidence>
<keyword evidence="1" id="KW-0732">Signal</keyword>
<dbReference type="Gene3D" id="3.40.50.1460">
    <property type="match status" value="1"/>
</dbReference>
<dbReference type="GO" id="GO:0006508">
    <property type="term" value="P:proteolysis"/>
    <property type="evidence" value="ECO:0007669"/>
    <property type="project" value="InterPro"/>
</dbReference>
<dbReference type="Pfam" id="PF00656">
    <property type="entry name" value="Peptidase_C14"/>
    <property type="match status" value="1"/>
</dbReference>
<dbReference type="InterPro" id="IPR036365">
    <property type="entry name" value="PGBD-like_sf"/>
</dbReference>
<reference evidence="4" key="1">
    <citation type="submission" date="2020-12" db="EMBL/GenBank/DDBJ databases">
        <title>Bacterial taxonomy.</title>
        <authorList>
            <person name="Pan X."/>
        </authorList>
    </citation>
    <scope>NUCLEOTIDE SEQUENCE</scope>
    <source>
        <strain evidence="4">KCTC 52957</strain>
    </source>
</reference>
<keyword evidence="5" id="KW-1185">Reference proteome</keyword>
<organism evidence="4 5">
    <name type="scientific">Palleronia pontilimi</name>
    <dbReference type="NCBI Taxonomy" id="1964209"/>
    <lineage>
        <taxon>Bacteria</taxon>
        <taxon>Pseudomonadati</taxon>
        <taxon>Pseudomonadota</taxon>
        <taxon>Alphaproteobacteria</taxon>
        <taxon>Rhodobacterales</taxon>
        <taxon>Roseobacteraceae</taxon>
        <taxon>Palleronia</taxon>
    </lineage>
</organism>
<feature type="signal peptide" evidence="1">
    <location>
        <begin position="1"/>
        <end position="19"/>
    </location>
</feature>
<dbReference type="Proteomes" id="UP000642488">
    <property type="component" value="Unassembled WGS sequence"/>
</dbReference>
<feature type="chain" id="PRO_5037692452" evidence="1">
    <location>
        <begin position="20"/>
        <end position="549"/>
    </location>
</feature>
<dbReference type="SUPFAM" id="SSF52129">
    <property type="entry name" value="Caspase-like"/>
    <property type="match status" value="1"/>
</dbReference>
<accession>A0A934MAW9</accession>
<protein>
    <submittedName>
        <fullName evidence="4">Peptidoglycan-binding protein</fullName>
    </submittedName>
</protein>
<name>A0A934MAW9_9RHOB</name>
<evidence type="ECO:0000259" key="3">
    <source>
        <dbReference type="Pfam" id="PF01471"/>
    </source>
</evidence>
<feature type="domain" description="Peptidoglycan binding-like" evidence="3">
    <location>
        <begin position="488"/>
        <end position="538"/>
    </location>
</feature>
<evidence type="ECO:0000256" key="1">
    <source>
        <dbReference type="SAM" id="SignalP"/>
    </source>
</evidence>
<proteinExistence type="predicted"/>
<evidence type="ECO:0000313" key="4">
    <source>
        <dbReference type="EMBL" id="MBJ3764102.1"/>
    </source>
</evidence>
<sequence>MHLARLTALICLLAPAAWAEDAALVVGNARYAELANLRQGDAVVRAARALEEAGVDAQVLRNAERDEIGVALRQLEQQSRSADGLLVVLSGRFVHSDAETWFLPVDAEGASLVDATLSAIPLSTVMSLMTNAPTRAVLLLGTDLAKRDPVGNGLSSGLGALEIPQGVTVIRAGTRAAGAILSDTLAKPGASIRERVSGDNNASVAGFVTPDLAFLSDEAARDAVEPAVPQDDGESAERQLWTRMRDRDSVDSYTLYLDSYPDGLFADEAAERLDALRDEPFADERRAEEALALDQAARQAIQRDLVLLGYDTRGIDGVFGPGTRGAIEGWQGANDRDRTGYLTRPMIQDIEEQARRRAALLEEEERARKAERARAEDALWDETGRGRDVDGLGRFLDRFPDGRYAAEARERLSELRGEDALARDTQAWNQAEQANSIAAYDDYLRQFPQGRFSAAARDRIAALRQDSSENDAARQAEDQLGLNQITRRAVEQRLAAEGYDTGPVDGTFDGQTRQAIRRYQQSAQLPATGYLNQITVVRLLADSVRRVLQ</sequence>
<gene>
    <name evidence="4" type="ORF">ILP92_15230</name>
</gene>
<dbReference type="RefSeq" id="WP_198917272.1">
    <property type="nucleotide sequence ID" value="NZ_JAEKPD010000016.1"/>
</dbReference>
<dbReference type="EMBL" id="JAEKPD010000016">
    <property type="protein sequence ID" value="MBJ3764102.1"/>
    <property type="molecule type" value="Genomic_DNA"/>
</dbReference>
<dbReference type="InterPro" id="IPR011600">
    <property type="entry name" value="Pept_C14_caspase"/>
</dbReference>
<dbReference type="Pfam" id="PF01471">
    <property type="entry name" value="PG_binding_1"/>
    <property type="match status" value="2"/>
</dbReference>
<evidence type="ECO:0000259" key="2">
    <source>
        <dbReference type="Pfam" id="PF00656"/>
    </source>
</evidence>
<comment type="caution">
    <text evidence="4">The sequence shown here is derived from an EMBL/GenBank/DDBJ whole genome shotgun (WGS) entry which is preliminary data.</text>
</comment>